<dbReference type="InterPro" id="IPR029064">
    <property type="entry name" value="Ribosomal_eL30-like_sf"/>
</dbReference>
<accession>A0A7S1UJY4</accession>
<evidence type="ECO:0000256" key="3">
    <source>
        <dbReference type="ARBA" id="ARBA00022679"/>
    </source>
</evidence>
<keyword evidence="2" id="KW-0489">Methyltransferase</keyword>
<proteinExistence type="inferred from homology"/>
<dbReference type="Pfam" id="PF00588">
    <property type="entry name" value="SpoU_methylase"/>
    <property type="match status" value="1"/>
</dbReference>
<keyword evidence="4" id="KW-0732">Signal</keyword>
<evidence type="ECO:0000259" key="5">
    <source>
        <dbReference type="SMART" id="SM00967"/>
    </source>
</evidence>
<dbReference type="CDD" id="cd18095">
    <property type="entry name" value="SpoU-like_rRNA-MTase"/>
    <property type="match status" value="1"/>
</dbReference>
<dbReference type="GO" id="GO:0008173">
    <property type="term" value="F:RNA methyltransferase activity"/>
    <property type="evidence" value="ECO:0007669"/>
    <property type="project" value="InterPro"/>
</dbReference>
<sequence length="343" mass="35408">MRPGRLLAAVSLLGSSSAVCALVGGARRTLTMRATPCDITSVRNPEILAAKKLCKSKKARDNEGLVFVEGVRLVRDVLEAGVAPQSVFFCPDRLVTPEAEALVSDVLDAEGTSARSVTPQVLESMVDTVTPQGIVALFPKPAAAPRPAAAPTGEVVLLVDNVSDPGNMGTLLRSAHALGAAALVIYGRGCVDPWAPKVVRSSMGGAFRIPLAFAPTWEDAAAYLTEGRGWAPGAGAARVYAADASHRSAVAHWDVDWRADGNAVVCVGSEAHGISDELKLRMPKRGEAGAESDAELGALAAAATIAEPLILPVKVPMVAGAESLNAGVAGSILLSEVARQRSQ</sequence>
<evidence type="ECO:0000256" key="4">
    <source>
        <dbReference type="SAM" id="SignalP"/>
    </source>
</evidence>
<name>A0A7S1UJY4_9STRA</name>
<dbReference type="InterPro" id="IPR053888">
    <property type="entry name" value="MRM3-like_sub_bind"/>
</dbReference>
<dbReference type="PANTHER" id="PTHR43191">
    <property type="entry name" value="RRNA METHYLTRANSFERASE 3"/>
    <property type="match status" value="1"/>
</dbReference>
<evidence type="ECO:0000256" key="2">
    <source>
        <dbReference type="ARBA" id="ARBA00022603"/>
    </source>
</evidence>
<dbReference type="SUPFAM" id="SSF75217">
    <property type="entry name" value="alpha/beta knot"/>
    <property type="match status" value="1"/>
</dbReference>
<gene>
    <name evidence="6" type="ORF">PPAR1163_LOCUS28801</name>
</gene>
<dbReference type="AlphaFoldDB" id="A0A7S1UJY4"/>
<feature type="domain" description="RNA 2-O ribose methyltransferase substrate binding" evidence="5">
    <location>
        <begin position="67"/>
        <end position="144"/>
    </location>
</feature>
<protein>
    <recommendedName>
        <fullName evidence="5">RNA 2-O ribose methyltransferase substrate binding domain-containing protein</fullName>
    </recommendedName>
</protein>
<dbReference type="InterPro" id="IPR013123">
    <property type="entry name" value="SpoU_subst-bd"/>
</dbReference>
<dbReference type="InterPro" id="IPR029028">
    <property type="entry name" value="Alpha/beta_knot_MTases"/>
</dbReference>
<dbReference type="GO" id="GO:0032259">
    <property type="term" value="P:methylation"/>
    <property type="evidence" value="ECO:0007669"/>
    <property type="project" value="UniProtKB-KW"/>
</dbReference>
<keyword evidence="3" id="KW-0808">Transferase</keyword>
<organism evidence="6">
    <name type="scientific">Phaeomonas parva</name>
    <dbReference type="NCBI Taxonomy" id="124430"/>
    <lineage>
        <taxon>Eukaryota</taxon>
        <taxon>Sar</taxon>
        <taxon>Stramenopiles</taxon>
        <taxon>Ochrophyta</taxon>
        <taxon>Pinguiophyceae</taxon>
        <taxon>Pinguiochrysidales</taxon>
        <taxon>Pinguiochrysidaceae</taxon>
        <taxon>Phaeomonas</taxon>
    </lineage>
</organism>
<dbReference type="SUPFAM" id="SSF55315">
    <property type="entry name" value="L30e-like"/>
    <property type="match status" value="1"/>
</dbReference>
<reference evidence="6" key="1">
    <citation type="submission" date="2021-01" db="EMBL/GenBank/DDBJ databases">
        <authorList>
            <person name="Corre E."/>
            <person name="Pelletier E."/>
            <person name="Niang G."/>
            <person name="Scheremetjew M."/>
            <person name="Finn R."/>
            <person name="Kale V."/>
            <person name="Holt S."/>
            <person name="Cochrane G."/>
            <person name="Meng A."/>
            <person name="Brown T."/>
            <person name="Cohen L."/>
        </authorList>
    </citation>
    <scope>NUCLEOTIDE SEQUENCE</scope>
    <source>
        <strain evidence="6">CCMP2877</strain>
    </source>
</reference>
<dbReference type="InterPro" id="IPR001537">
    <property type="entry name" value="SpoU_MeTrfase"/>
</dbReference>
<dbReference type="EMBL" id="HBGJ01045839">
    <property type="protein sequence ID" value="CAD9270362.1"/>
    <property type="molecule type" value="Transcribed_RNA"/>
</dbReference>
<dbReference type="PANTHER" id="PTHR43191:SF2">
    <property type="entry name" value="RRNA METHYLTRANSFERASE 3, MITOCHONDRIAL"/>
    <property type="match status" value="1"/>
</dbReference>
<evidence type="ECO:0000256" key="1">
    <source>
        <dbReference type="ARBA" id="ARBA00007228"/>
    </source>
</evidence>
<evidence type="ECO:0000313" key="6">
    <source>
        <dbReference type="EMBL" id="CAD9270362.1"/>
    </source>
</evidence>
<comment type="similarity">
    <text evidence="1">Belongs to the class IV-like SAM-binding methyltransferase superfamily. RNA methyltransferase TrmH family.</text>
</comment>
<dbReference type="Gene3D" id="3.30.1330.30">
    <property type="match status" value="1"/>
</dbReference>
<dbReference type="Gene3D" id="3.40.1280.10">
    <property type="match status" value="1"/>
</dbReference>
<dbReference type="GO" id="GO:0003723">
    <property type="term" value="F:RNA binding"/>
    <property type="evidence" value="ECO:0007669"/>
    <property type="project" value="InterPro"/>
</dbReference>
<dbReference type="Pfam" id="PF22435">
    <property type="entry name" value="MRM3-like_sub_bind"/>
    <property type="match status" value="1"/>
</dbReference>
<dbReference type="SMART" id="SM00967">
    <property type="entry name" value="SpoU_sub_bind"/>
    <property type="match status" value="1"/>
</dbReference>
<dbReference type="GO" id="GO:0006396">
    <property type="term" value="P:RNA processing"/>
    <property type="evidence" value="ECO:0007669"/>
    <property type="project" value="InterPro"/>
</dbReference>
<dbReference type="InterPro" id="IPR029026">
    <property type="entry name" value="tRNA_m1G_MTases_N"/>
</dbReference>
<dbReference type="InterPro" id="IPR051259">
    <property type="entry name" value="rRNA_Methyltransferase"/>
</dbReference>
<feature type="signal peptide" evidence="4">
    <location>
        <begin position="1"/>
        <end position="21"/>
    </location>
</feature>
<dbReference type="GO" id="GO:0005737">
    <property type="term" value="C:cytoplasm"/>
    <property type="evidence" value="ECO:0007669"/>
    <property type="project" value="UniProtKB-ARBA"/>
</dbReference>
<feature type="chain" id="PRO_5030725622" description="RNA 2-O ribose methyltransferase substrate binding domain-containing protein" evidence="4">
    <location>
        <begin position="22"/>
        <end position="343"/>
    </location>
</feature>